<gene>
    <name evidence="3" type="ORF">EJ08DRAFT_682368</name>
</gene>
<keyword evidence="2" id="KW-0732">Signal</keyword>
<dbReference type="AlphaFoldDB" id="A0A9P4NIK1"/>
<reference evidence="3" key="1">
    <citation type="journal article" date="2020" name="Stud. Mycol.">
        <title>101 Dothideomycetes genomes: a test case for predicting lifestyles and emergence of pathogens.</title>
        <authorList>
            <person name="Haridas S."/>
            <person name="Albert R."/>
            <person name="Binder M."/>
            <person name="Bloem J."/>
            <person name="Labutti K."/>
            <person name="Salamov A."/>
            <person name="Andreopoulos B."/>
            <person name="Baker S."/>
            <person name="Barry K."/>
            <person name="Bills G."/>
            <person name="Bluhm B."/>
            <person name="Cannon C."/>
            <person name="Castanera R."/>
            <person name="Culley D."/>
            <person name="Daum C."/>
            <person name="Ezra D."/>
            <person name="Gonzalez J."/>
            <person name="Henrissat B."/>
            <person name="Kuo A."/>
            <person name="Liang C."/>
            <person name="Lipzen A."/>
            <person name="Lutzoni F."/>
            <person name="Magnuson J."/>
            <person name="Mondo S."/>
            <person name="Nolan M."/>
            <person name="Ohm R."/>
            <person name="Pangilinan J."/>
            <person name="Park H.-J."/>
            <person name="Ramirez L."/>
            <person name="Alfaro M."/>
            <person name="Sun H."/>
            <person name="Tritt A."/>
            <person name="Yoshinaga Y."/>
            <person name="Zwiers L.-H."/>
            <person name="Turgeon B."/>
            <person name="Goodwin S."/>
            <person name="Spatafora J."/>
            <person name="Crous P."/>
            <person name="Grigoriev I."/>
        </authorList>
    </citation>
    <scope>NUCLEOTIDE SEQUENCE</scope>
    <source>
        <strain evidence="3">CBS 130266</strain>
    </source>
</reference>
<feature type="compositionally biased region" description="Gly residues" evidence="1">
    <location>
        <begin position="135"/>
        <end position="145"/>
    </location>
</feature>
<name>A0A9P4NIK1_9PEZI</name>
<proteinExistence type="predicted"/>
<dbReference type="OrthoDB" id="2279190at2759"/>
<evidence type="ECO:0000256" key="2">
    <source>
        <dbReference type="SAM" id="SignalP"/>
    </source>
</evidence>
<keyword evidence="4" id="KW-1185">Reference proteome</keyword>
<evidence type="ECO:0000313" key="4">
    <source>
        <dbReference type="Proteomes" id="UP000800235"/>
    </source>
</evidence>
<feature type="signal peptide" evidence="2">
    <location>
        <begin position="1"/>
        <end position="20"/>
    </location>
</feature>
<dbReference type="Proteomes" id="UP000800235">
    <property type="component" value="Unassembled WGS sequence"/>
</dbReference>
<dbReference type="EMBL" id="MU007083">
    <property type="protein sequence ID" value="KAF2423316.1"/>
    <property type="molecule type" value="Genomic_DNA"/>
</dbReference>
<protein>
    <submittedName>
        <fullName evidence="3">Uncharacterized protein</fullName>
    </submittedName>
</protein>
<comment type="caution">
    <text evidence="3">The sequence shown here is derived from an EMBL/GenBank/DDBJ whole genome shotgun (WGS) entry which is preliminary data.</text>
</comment>
<feature type="region of interest" description="Disordered" evidence="1">
    <location>
        <begin position="110"/>
        <end position="149"/>
    </location>
</feature>
<evidence type="ECO:0000313" key="3">
    <source>
        <dbReference type="EMBL" id="KAF2423316.1"/>
    </source>
</evidence>
<feature type="chain" id="PRO_5040499542" evidence="2">
    <location>
        <begin position="21"/>
        <end position="202"/>
    </location>
</feature>
<sequence>MPPVFRMTTFFLSLIQLSNFDDFFFCCFARDKTNTVCAEINQPFIRYSYARLHSLESLRKYPAMTDVLNKATDTAGGLAKQATDTAGGLTKTATDTAGGLTGDAASNVKGKASGGVSATQQGGGGAQDGTLDGPYGPGQLVGGGKQAKKNYRMVPVKQSRIADRPPKPNEKDSAIRIKIELDLEVEVEIYARVKGDVTIGLM</sequence>
<accession>A0A9P4NIK1</accession>
<evidence type="ECO:0000256" key="1">
    <source>
        <dbReference type="SAM" id="MobiDB-lite"/>
    </source>
</evidence>
<organism evidence="3 4">
    <name type="scientific">Tothia fuscella</name>
    <dbReference type="NCBI Taxonomy" id="1048955"/>
    <lineage>
        <taxon>Eukaryota</taxon>
        <taxon>Fungi</taxon>
        <taxon>Dikarya</taxon>
        <taxon>Ascomycota</taxon>
        <taxon>Pezizomycotina</taxon>
        <taxon>Dothideomycetes</taxon>
        <taxon>Pleosporomycetidae</taxon>
        <taxon>Venturiales</taxon>
        <taxon>Cylindrosympodiaceae</taxon>
        <taxon>Tothia</taxon>
    </lineage>
</organism>